<reference evidence="1" key="1">
    <citation type="submission" date="2023-03" db="EMBL/GenBank/DDBJ databases">
        <title>Chromosome-scale reference genome and RAD-based genetic map of yellow starthistle (Centaurea solstitialis) reveal putative structural variation and QTLs associated with invader traits.</title>
        <authorList>
            <person name="Reatini B."/>
            <person name="Cang F.A."/>
            <person name="Jiang Q."/>
            <person name="Mckibben M.T.W."/>
            <person name="Barker M.S."/>
            <person name="Rieseberg L.H."/>
            <person name="Dlugosch K.M."/>
        </authorList>
    </citation>
    <scope>NUCLEOTIDE SEQUENCE</scope>
    <source>
        <strain evidence="1">CAN-66</strain>
        <tissue evidence="1">Leaf</tissue>
    </source>
</reference>
<organism evidence="1 2">
    <name type="scientific">Centaurea solstitialis</name>
    <name type="common">yellow star-thistle</name>
    <dbReference type="NCBI Taxonomy" id="347529"/>
    <lineage>
        <taxon>Eukaryota</taxon>
        <taxon>Viridiplantae</taxon>
        <taxon>Streptophyta</taxon>
        <taxon>Embryophyta</taxon>
        <taxon>Tracheophyta</taxon>
        <taxon>Spermatophyta</taxon>
        <taxon>Magnoliopsida</taxon>
        <taxon>eudicotyledons</taxon>
        <taxon>Gunneridae</taxon>
        <taxon>Pentapetalae</taxon>
        <taxon>asterids</taxon>
        <taxon>campanulids</taxon>
        <taxon>Asterales</taxon>
        <taxon>Asteraceae</taxon>
        <taxon>Carduoideae</taxon>
        <taxon>Cardueae</taxon>
        <taxon>Centaureinae</taxon>
        <taxon>Centaurea</taxon>
    </lineage>
</organism>
<accession>A0AA38WUQ3</accession>
<protein>
    <submittedName>
        <fullName evidence="1">Uncharacterized protein</fullName>
    </submittedName>
</protein>
<evidence type="ECO:0000313" key="1">
    <source>
        <dbReference type="EMBL" id="KAJ9564876.1"/>
    </source>
</evidence>
<evidence type="ECO:0000313" key="2">
    <source>
        <dbReference type="Proteomes" id="UP001172457"/>
    </source>
</evidence>
<keyword evidence="2" id="KW-1185">Reference proteome</keyword>
<sequence>MRTRTNDPHKVQELMDSIAQIGLQVPEKDSAFNYLNKTALNHLDELIRSMCLRSMELTTDFLDVIVLRLISA</sequence>
<dbReference type="Proteomes" id="UP001172457">
    <property type="component" value="Chromosome 1"/>
</dbReference>
<gene>
    <name evidence="1" type="ORF">OSB04_000842</name>
</gene>
<dbReference type="AlphaFoldDB" id="A0AA38WUQ3"/>
<comment type="caution">
    <text evidence="1">The sequence shown here is derived from an EMBL/GenBank/DDBJ whole genome shotgun (WGS) entry which is preliminary data.</text>
</comment>
<proteinExistence type="predicted"/>
<name>A0AA38WUQ3_9ASTR</name>
<dbReference type="EMBL" id="JARYMX010000001">
    <property type="protein sequence ID" value="KAJ9564876.1"/>
    <property type="molecule type" value="Genomic_DNA"/>
</dbReference>